<feature type="compositionally biased region" description="Basic residues" evidence="1">
    <location>
        <begin position="425"/>
        <end position="441"/>
    </location>
</feature>
<feature type="compositionally biased region" description="Basic residues" evidence="1">
    <location>
        <begin position="327"/>
        <end position="343"/>
    </location>
</feature>
<organism evidence="2 3">
    <name type="scientific">Astyanax mexicanus</name>
    <name type="common">Blind cave fish</name>
    <name type="synonym">Astyanax fasciatus mexicanus</name>
    <dbReference type="NCBI Taxonomy" id="7994"/>
    <lineage>
        <taxon>Eukaryota</taxon>
        <taxon>Metazoa</taxon>
        <taxon>Chordata</taxon>
        <taxon>Craniata</taxon>
        <taxon>Vertebrata</taxon>
        <taxon>Euteleostomi</taxon>
        <taxon>Actinopterygii</taxon>
        <taxon>Neopterygii</taxon>
        <taxon>Teleostei</taxon>
        <taxon>Ostariophysi</taxon>
        <taxon>Characiformes</taxon>
        <taxon>Characoidei</taxon>
        <taxon>Acestrorhamphidae</taxon>
        <taxon>Acestrorhamphinae</taxon>
        <taxon>Astyanax</taxon>
    </lineage>
</organism>
<gene>
    <name evidence="2" type="ORF">AMEX_G13681</name>
</gene>
<evidence type="ECO:0000313" key="3">
    <source>
        <dbReference type="Proteomes" id="UP000752171"/>
    </source>
</evidence>
<accession>A0A8T2LLG3</accession>
<feature type="compositionally biased region" description="Basic and acidic residues" evidence="1">
    <location>
        <begin position="442"/>
        <end position="457"/>
    </location>
</feature>
<dbReference type="AlphaFoldDB" id="A0A8T2LLG3"/>
<feature type="region of interest" description="Disordered" evidence="1">
    <location>
        <begin position="375"/>
        <end position="457"/>
    </location>
</feature>
<reference evidence="2 3" key="1">
    <citation type="submission" date="2021-07" db="EMBL/GenBank/DDBJ databases">
        <authorList>
            <person name="Imarazene B."/>
            <person name="Zahm M."/>
            <person name="Klopp C."/>
            <person name="Cabau C."/>
            <person name="Beille S."/>
            <person name="Jouanno E."/>
            <person name="Castinel A."/>
            <person name="Lluch J."/>
            <person name="Gil L."/>
            <person name="Kuchtly C."/>
            <person name="Lopez Roques C."/>
            <person name="Donnadieu C."/>
            <person name="Parrinello H."/>
            <person name="Journot L."/>
            <person name="Du K."/>
            <person name="Schartl M."/>
            <person name="Retaux S."/>
            <person name="Guiguen Y."/>
        </authorList>
    </citation>
    <scope>NUCLEOTIDE SEQUENCE [LARGE SCALE GENOMIC DNA]</scope>
    <source>
        <strain evidence="2">Pach_M1</strain>
        <tissue evidence="2">Testis</tissue>
    </source>
</reference>
<sequence length="457" mass="50266">MSLFRAILTAAGAAAATAVITGSYFYLFRSSAQKQETTEEIAVTPVEEDRQTVEERQAEAELTVDSDLCETKSLMEEGEVYSPQEEGQVPAIIEDGPEASGLLQDTVLAKKVEAEVIKEPDICEEETEEGEVYSPQEEDQAPAIIEDGPEAPGLLQDTVLAEEVEAEVIMEPDLCEEETEEGEVYSPQEEGQSPAIIEDAPEAPGLLQDTVLAEEVEAEVIMEPDLCEEKTEKGEVYSPQEEDQAPAIIEDGPEAPGLLQDTVLAEKVEAEVIKEPDLCEEETEEGIVYSPHEEEQAPQILEDQQTLTSVDLAKDPPSSSSDDGPTKKRFRRRGTRGRGRKIIYKNEVQAPAIIEDGPEAPGLLQGSVVAKKVETEKETQSVMEEGEVKSPQEEDLAPQILEEPLTDVDLSKDPPSSLSDDGPTKKRFRRRGTRGRGRKIIYKKDIGEERSQRETTQ</sequence>
<proteinExistence type="predicted"/>
<dbReference type="Proteomes" id="UP000752171">
    <property type="component" value="Unassembled WGS sequence"/>
</dbReference>
<feature type="region of interest" description="Disordered" evidence="1">
    <location>
        <begin position="272"/>
        <end position="362"/>
    </location>
</feature>
<evidence type="ECO:0000256" key="1">
    <source>
        <dbReference type="SAM" id="MobiDB-lite"/>
    </source>
</evidence>
<evidence type="ECO:0000313" key="2">
    <source>
        <dbReference type="EMBL" id="KAG9272663.1"/>
    </source>
</evidence>
<dbReference type="EMBL" id="JAICCE010000010">
    <property type="protein sequence ID" value="KAG9272663.1"/>
    <property type="molecule type" value="Genomic_DNA"/>
</dbReference>
<feature type="region of interest" description="Disordered" evidence="1">
    <location>
        <begin position="224"/>
        <end position="257"/>
    </location>
</feature>
<name>A0A8T2LLG3_ASTMX</name>
<protein>
    <submittedName>
        <fullName evidence="2">Uncharacterized protein</fullName>
    </submittedName>
</protein>
<comment type="caution">
    <text evidence="2">The sequence shown here is derived from an EMBL/GenBank/DDBJ whole genome shotgun (WGS) entry which is preliminary data.</text>
</comment>